<gene>
    <name evidence="3" type="ORF">TTHERM_00424690</name>
</gene>
<feature type="coiled-coil region" evidence="1">
    <location>
        <begin position="470"/>
        <end position="522"/>
    </location>
</feature>
<feature type="region of interest" description="Disordered" evidence="2">
    <location>
        <begin position="1212"/>
        <end position="1231"/>
    </location>
</feature>
<accession>Q23AJ1</accession>
<dbReference type="EMBL" id="GG662724">
    <property type="protein sequence ID" value="EAR93501.2"/>
    <property type="molecule type" value="Genomic_DNA"/>
</dbReference>
<dbReference type="KEGG" id="tet:TTHERM_00424690"/>
<dbReference type="InParanoid" id="Q23AJ1"/>
<evidence type="ECO:0000313" key="3">
    <source>
        <dbReference type="EMBL" id="EAR93501.2"/>
    </source>
</evidence>
<feature type="region of interest" description="Disordered" evidence="2">
    <location>
        <begin position="1162"/>
        <end position="1181"/>
    </location>
</feature>
<evidence type="ECO:0000313" key="4">
    <source>
        <dbReference type="Proteomes" id="UP000009168"/>
    </source>
</evidence>
<feature type="compositionally biased region" description="Low complexity" evidence="2">
    <location>
        <begin position="186"/>
        <end position="204"/>
    </location>
</feature>
<protein>
    <recommendedName>
        <fullName evidence="5">C2 domain</fullName>
    </recommendedName>
</protein>
<dbReference type="STRING" id="312017.Q23AJ1"/>
<dbReference type="Proteomes" id="UP000009168">
    <property type="component" value="Unassembled WGS sequence"/>
</dbReference>
<feature type="region of interest" description="Disordered" evidence="2">
    <location>
        <begin position="347"/>
        <end position="395"/>
    </location>
</feature>
<reference evidence="4" key="1">
    <citation type="journal article" date="2006" name="PLoS Biol.">
        <title>Macronuclear genome sequence of the ciliate Tetrahymena thermophila, a model eukaryote.</title>
        <authorList>
            <person name="Eisen J.A."/>
            <person name="Coyne R.S."/>
            <person name="Wu M."/>
            <person name="Wu D."/>
            <person name="Thiagarajan M."/>
            <person name="Wortman J.R."/>
            <person name="Badger J.H."/>
            <person name="Ren Q."/>
            <person name="Amedeo P."/>
            <person name="Jones K.M."/>
            <person name="Tallon L.J."/>
            <person name="Delcher A.L."/>
            <person name="Salzberg S.L."/>
            <person name="Silva J.C."/>
            <person name="Haas B.J."/>
            <person name="Majoros W.H."/>
            <person name="Farzad M."/>
            <person name="Carlton J.M."/>
            <person name="Smith R.K. Jr."/>
            <person name="Garg J."/>
            <person name="Pearlman R.E."/>
            <person name="Karrer K.M."/>
            <person name="Sun L."/>
            <person name="Manning G."/>
            <person name="Elde N.C."/>
            <person name="Turkewitz A.P."/>
            <person name="Asai D.J."/>
            <person name="Wilkes D.E."/>
            <person name="Wang Y."/>
            <person name="Cai H."/>
            <person name="Collins K."/>
            <person name="Stewart B.A."/>
            <person name="Lee S.R."/>
            <person name="Wilamowska K."/>
            <person name="Weinberg Z."/>
            <person name="Ruzzo W.L."/>
            <person name="Wloga D."/>
            <person name="Gaertig J."/>
            <person name="Frankel J."/>
            <person name="Tsao C.-C."/>
            <person name="Gorovsky M.A."/>
            <person name="Keeling P.J."/>
            <person name="Waller R.F."/>
            <person name="Patron N.J."/>
            <person name="Cherry J.M."/>
            <person name="Stover N.A."/>
            <person name="Krieger C.J."/>
            <person name="del Toro C."/>
            <person name="Ryder H.F."/>
            <person name="Williamson S.C."/>
            <person name="Barbeau R.A."/>
            <person name="Hamilton E.P."/>
            <person name="Orias E."/>
        </authorList>
    </citation>
    <scope>NUCLEOTIDE SEQUENCE [LARGE SCALE GENOMIC DNA]</scope>
    <source>
        <strain evidence="4">SB210</strain>
    </source>
</reference>
<proteinExistence type="predicted"/>
<keyword evidence="1" id="KW-0175">Coiled coil</keyword>
<dbReference type="HOGENOM" id="CLU_250328_0_0_1"/>
<organism evidence="3 4">
    <name type="scientific">Tetrahymena thermophila (strain SB210)</name>
    <dbReference type="NCBI Taxonomy" id="312017"/>
    <lineage>
        <taxon>Eukaryota</taxon>
        <taxon>Sar</taxon>
        <taxon>Alveolata</taxon>
        <taxon>Ciliophora</taxon>
        <taxon>Intramacronucleata</taxon>
        <taxon>Oligohymenophorea</taxon>
        <taxon>Hymenostomatida</taxon>
        <taxon>Tetrahymenina</taxon>
        <taxon>Tetrahymenidae</taxon>
        <taxon>Tetrahymena</taxon>
    </lineage>
</organism>
<keyword evidence="4" id="KW-1185">Reference proteome</keyword>
<evidence type="ECO:0000256" key="1">
    <source>
        <dbReference type="SAM" id="Coils"/>
    </source>
</evidence>
<feature type="compositionally biased region" description="Low complexity" evidence="2">
    <location>
        <begin position="377"/>
        <end position="395"/>
    </location>
</feature>
<feature type="region of interest" description="Disordered" evidence="2">
    <location>
        <begin position="186"/>
        <end position="245"/>
    </location>
</feature>
<name>Q23AJ1_TETTS</name>
<sequence>MTSADHGNLFLQKKLNGIKDEFKSQQNQAIQLQNIFDIESIQVEVLRTEISSNINIKSFQPSFSLQLGNQIKFNATNQYRDPYNAIFNEFFEFDCCNLQQMNKLFMKLYHVNQLPPQQSPSQFQNKILIGQAALDVLTVQSQQTIKKQIVSQDNAVIGYVYYKVQFRHQIKNGNQNINHAIQKQLNEQQNQSQFKQQQNNNPNNISPKHFSSRIKQIQQQDEGKKRMNTDNTMQTNSSKQNNPDKEYQRMLEQTDEDIEQLIDIQGHYKKKSFDDLESTKRRDLYPPFRQLNQANIKERGFSHAPEQTNQGHFQLYQQQLSQVPVSQFHSQKVNQANTNRMFKMFQNNSKQQKQQKQQPSNTNIPSNSQAHISNSTPLQNQQIPQQQQVSQQNQYQQLNNQQPILQQNSQQVLQKQPSEIMQQLTVLQQNQSNLKSQFNKNMEQQAFQQIQSQQGTNQLQAINNDQILMAQQSQLEIQKLQQVINDLKNKISYDEQRVQLALQNINQSRRQVEDERIALKVKNDFLIEKLKIIEKEQLQYQEFMKITNEEENIIQQQINVVAQQIKKKKKSLIIKRAEYKILQKQHENKIKKIDSYYERINDYQKELQKFFTINQKQRNKIENIKNVRKELQKEEIEKIQQKRRYSLQDQYSQISFQIEDADYIFVISPHENLSNLLDEKNEQRQLYLESIKEYQNQKEEYTHLIQMEQTVKEKLQNLQEKLSELGIQENNVADIGEDKNNQDQSRGSYTQIIDQQSVISAESEQNITQNHIYFRQNEEYQDQKEFQQQIRNMQIRQLLLEGNMQAYGYDYIKMAQGNNQVSGNITDSQANYVINNDLTNNQIDSKNSNNVNNQAKIPNILQIQSSQRPLRNSNNIQQQFGHSLHNLSLQNNLIQKQQIHQQQQSQQLQHTHSAIIPNHYELTFKNQNEVKSQHFSKFKDQFENKMMNQQNDDQAISNDDEILSDNNQQLYQNVNNFSSMQNQFMQYQKQFQNNQNNQQNDFQSRSKTPLQINIDGPSFEQHIQSVTARNSPRIGYNQQNNYHFQPIKSNEQLLQLQQVQNSSININTNNNDNVINNNNTNNNINNNLNNGNYVNLLNAQQTQNYQNAGLNVEEIGSVRNKINRFEQKSVDLIYTSQSPYSVLNQNDFALQQQQQQNQLQSCQQQQQQQKSATPVNKKNKSDLDQIQLITNFSKETFEDAASPEFLVAKNNNNNQNNISMNNSSNNNSYSNGRMLFTQIVGQAQQQQQQALQLSQNSNSSLNERDYFGRYSNKSFDNLGENFSQLQVFQQNSQPNNQQLNRGISLHENNQNSNTSHQNFIQQQQQQILQQQLLQQQQQQQHMQQIQNQQQQLQQQQQQLLQQNQIQQKQDLKSIREQYKAKQKNIQFVNQQQNNFISNNAPQNLILMNTSPTLFGKYFNDRASQQDQTKQ</sequence>
<feature type="compositionally biased region" description="Polar residues" evidence="2">
    <location>
        <begin position="359"/>
        <end position="376"/>
    </location>
</feature>
<feature type="coiled-coil region" evidence="1">
    <location>
        <begin position="586"/>
        <end position="644"/>
    </location>
</feature>
<evidence type="ECO:0000256" key="2">
    <source>
        <dbReference type="SAM" id="MobiDB-lite"/>
    </source>
</evidence>
<dbReference type="GeneID" id="7845640"/>
<feature type="compositionally biased region" description="Polar residues" evidence="2">
    <location>
        <begin position="229"/>
        <end position="241"/>
    </location>
</feature>
<feature type="coiled-coil region" evidence="1">
    <location>
        <begin position="1328"/>
        <end position="1391"/>
    </location>
</feature>
<feature type="coiled-coil region" evidence="1">
    <location>
        <begin position="677"/>
        <end position="728"/>
    </location>
</feature>
<evidence type="ECO:0008006" key="5">
    <source>
        <dbReference type="Google" id="ProtNLM"/>
    </source>
</evidence>
<dbReference type="RefSeq" id="XP_001013746.2">
    <property type="nucleotide sequence ID" value="XM_001013746.2"/>
</dbReference>